<dbReference type="InterPro" id="IPR016188">
    <property type="entry name" value="PurM-like_N"/>
</dbReference>
<dbReference type="AlphaFoldDB" id="A0A7W9HI28"/>
<dbReference type="NCBIfam" id="TIGR02124">
    <property type="entry name" value="hypE"/>
    <property type="match status" value="1"/>
</dbReference>
<dbReference type="Gene3D" id="3.90.650.10">
    <property type="entry name" value="PurM-like C-terminal domain"/>
    <property type="match status" value="1"/>
</dbReference>
<name>A0A7W9HI28_9PSEU</name>
<reference evidence="4 5" key="1">
    <citation type="submission" date="2020-08" db="EMBL/GenBank/DDBJ databases">
        <title>Sequencing the genomes of 1000 actinobacteria strains.</title>
        <authorList>
            <person name="Klenk H.-P."/>
        </authorList>
    </citation>
    <scope>NUCLEOTIDE SEQUENCE [LARGE SCALE GENOMIC DNA]</scope>
    <source>
        <strain evidence="4 5">DSM 45486</strain>
    </source>
</reference>
<sequence length="353" mass="36497">MANPDMANPNTVANDVAATERITLDHGAGGGASQWLVGEIVAATLGEVHTGLMEDSADVAAPAERIAVTTDSFVVKPLFFTGGDIGKLAVAGTVNDLAVSGARPLYLTLAMIIEAGFPITDLVRVLDSVRETALAAGVTVVAGDTKVVGAGEADRLYLNTTGIGVFDRPGLRLGSRLLRPGDAVLVTGHLGDHSVHLLSLREGLGFEQRVTSDCAPLNRVVAALLDACGPGIRCLRDVTRGGLGTVLNELAGASGVDVELDGPALPVRHETRMAASMLGLDVLYLANEGVLCAVVDPDVADEAVRVLRGWPEAATTVAVGEVVTGDGRVRIRDARGRTTPVDVLRGAQLPRLC</sequence>
<evidence type="ECO:0000313" key="4">
    <source>
        <dbReference type="EMBL" id="MBB5802441.1"/>
    </source>
</evidence>
<comment type="caution">
    <text evidence="4">The sequence shown here is derived from an EMBL/GenBank/DDBJ whole genome shotgun (WGS) entry which is preliminary data.</text>
</comment>
<dbReference type="InterPro" id="IPR036676">
    <property type="entry name" value="PurM-like_C_sf"/>
</dbReference>
<dbReference type="InterPro" id="IPR011854">
    <property type="entry name" value="HypE"/>
</dbReference>
<dbReference type="InterPro" id="IPR010918">
    <property type="entry name" value="PurM-like_C_dom"/>
</dbReference>
<evidence type="ECO:0000259" key="2">
    <source>
        <dbReference type="Pfam" id="PF00586"/>
    </source>
</evidence>
<proteinExistence type="inferred from homology"/>
<comment type="similarity">
    <text evidence="1">Belongs to the HypE family.</text>
</comment>
<dbReference type="PANTHER" id="PTHR30303">
    <property type="entry name" value="HYDROGENASE ISOENZYMES FORMATION PROTEIN HYPE"/>
    <property type="match status" value="1"/>
</dbReference>
<dbReference type="EMBL" id="JACHMO010000001">
    <property type="protein sequence ID" value="MBB5802441.1"/>
    <property type="molecule type" value="Genomic_DNA"/>
</dbReference>
<feature type="domain" description="PurM-like N-terminal" evidence="2">
    <location>
        <begin position="61"/>
        <end position="165"/>
    </location>
</feature>
<gene>
    <name evidence="4" type="ORF">F4560_002209</name>
</gene>
<organism evidence="4 5">
    <name type="scientific">Saccharothrix ecbatanensis</name>
    <dbReference type="NCBI Taxonomy" id="1105145"/>
    <lineage>
        <taxon>Bacteria</taxon>
        <taxon>Bacillati</taxon>
        <taxon>Actinomycetota</taxon>
        <taxon>Actinomycetes</taxon>
        <taxon>Pseudonocardiales</taxon>
        <taxon>Pseudonocardiaceae</taxon>
        <taxon>Saccharothrix</taxon>
    </lineage>
</organism>
<dbReference type="Pfam" id="PF00586">
    <property type="entry name" value="AIRS"/>
    <property type="match status" value="1"/>
</dbReference>
<dbReference type="RefSeq" id="WP_246477773.1">
    <property type="nucleotide sequence ID" value="NZ_JACHMO010000001.1"/>
</dbReference>
<dbReference type="Proteomes" id="UP000552097">
    <property type="component" value="Unassembled WGS sequence"/>
</dbReference>
<dbReference type="PANTHER" id="PTHR30303:SF0">
    <property type="entry name" value="CARBAMOYL DEHYDRATASE HYPE"/>
    <property type="match status" value="1"/>
</dbReference>
<dbReference type="CDD" id="cd02197">
    <property type="entry name" value="HypE"/>
    <property type="match status" value="1"/>
</dbReference>
<dbReference type="InterPro" id="IPR036921">
    <property type="entry name" value="PurM-like_N_sf"/>
</dbReference>
<protein>
    <submittedName>
        <fullName evidence="4">Hydrogenase expression/formation protein HypE</fullName>
    </submittedName>
</protein>
<dbReference type="Gene3D" id="3.30.1330.10">
    <property type="entry name" value="PurM-like, N-terminal domain"/>
    <property type="match status" value="1"/>
</dbReference>
<evidence type="ECO:0000259" key="3">
    <source>
        <dbReference type="Pfam" id="PF02769"/>
    </source>
</evidence>
<dbReference type="SUPFAM" id="SSF55326">
    <property type="entry name" value="PurM N-terminal domain-like"/>
    <property type="match status" value="1"/>
</dbReference>
<dbReference type="PIRSF" id="PIRSF005644">
    <property type="entry name" value="Hdrgns_mtr_HypE"/>
    <property type="match status" value="1"/>
</dbReference>
<keyword evidence="5" id="KW-1185">Reference proteome</keyword>
<evidence type="ECO:0000313" key="5">
    <source>
        <dbReference type="Proteomes" id="UP000552097"/>
    </source>
</evidence>
<dbReference type="Pfam" id="PF02769">
    <property type="entry name" value="AIRS_C"/>
    <property type="match status" value="1"/>
</dbReference>
<feature type="domain" description="PurM-like C-terminal" evidence="3">
    <location>
        <begin position="179"/>
        <end position="327"/>
    </location>
</feature>
<accession>A0A7W9HI28</accession>
<evidence type="ECO:0000256" key="1">
    <source>
        <dbReference type="ARBA" id="ARBA00006243"/>
    </source>
</evidence>
<dbReference type="GO" id="GO:0051604">
    <property type="term" value="P:protein maturation"/>
    <property type="evidence" value="ECO:0007669"/>
    <property type="project" value="TreeGrafter"/>
</dbReference>
<dbReference type="SUPFAM" id="SSF56042">
    <property type="entry name" value="PurM C-terminal domain-like"/>
    <property type="match status" value="1"/>
</dbReference>